<gene>
    <name evidence="2" type="ORF">ERS007739_04102</name>
</gene>
<reference evidence="3" key="1">
    <citation type="submission" date="2015-03" db="EMBL/GenBank/DDBJ databases">
        <authorList>
            <consortium name="Pathogen Informatics"/>
        </authorList>
    </citation>
    <scope>NUCLEOTIDE SEQUENCE [LARGE SCALE GENOMIC DNA]</scope>
    <source>
        <strain evidence="3">N09902308</strain>
    </source>
</reference>
<dbReference type="EMBL" id="CSBK01002369">
    <property type="protein sequence ID" value="COZ76109.1"/>
    <property type="molecule type" value="Genomic_DNA"/>
</dbReference>
<proteinExistence type="predicted"/>
<evidence type="ECO:0000256" key="1">
    <source>
        <dbReference type="SAM" id="MobiDB-lite"/>
    </source>
</evidence>
<accession>A0A916LEW6</accession>
<sequence>MVATFSPFQRKVSPSRSTKAAWPMPCGLITSPVLNQQSPSRKALRTNFFSLATGSV</sequence>
<feature type="region of interest" description="Disordered" evidence="1">
    <location>
        <begin position="1"/>
        <end position="20"/>
    </location>
</feature>
<protein>
    <submittedName>
        <fullName evidence="2">Uncharacterized protein</fullName>
    </submittedName>
</protein>
<dbReference type="AlphaFoldDB" id="A0A916LEW6"/>
<organism evidence="2 3">
    <name type="scientific">Mycobacterium tuberculosis</name>
    <dbReference type="NCBI Taxonomy" id="1773"/>
    <lineage>
        <taxon>Bacteria</taxon>
        <taxon>Bacillati</taxon>
        <taxon>Actinomycetota</taxon>
        <taxon>Actinomycetes</taxon>
        <taxon>Mycobacteriales</taxon>
        <taxon>Mycobacteriaceae</taxon>
        <taxon>Mycobacterium</taxon>
        <taxon>Mycobacterium tuberculosis complex</taxon>
    </lineage>
</organism>
<evidence type="ECO:0000313" key="2">
    <source>
        <dbReference type="EMBL" id="COZ76109.1"/>
    </source>
</evidence>
<evidence type="ECO:0000313" key="3">
    <source>
        <dbReference type="Proteomes" id="UP000039021"/>
    </source>
</evidence>
<comment type="caution">
    <text evidence="2">The sequence shown here is derived from an EMBL/GenBank/DDBJ whole genome shotgun (WGS) entry which is preliminary data.</text>
</comment>
<dbReference type="Proteomes" id="UP000039021">
    <property type="component" value="Unassembled WGS sequence"/>
</dbReference>
<name>A0A916LEW6_MYCTX</name>